<reference evidence="1" key="1">
    <citation type="submission" date="2015-04" db="UniProtKB">
        <authorList>
            <consortium name="EnsemblPlants"/>
        </authorList>
    </citation>
    <scope>IDENTIFICATION</scope>
</reference>
<dbReference type="AlphaFoldDB" id="A0A0E0EG91"/>
<dbReference type="Proteomes" id="UP000008021">
    <property type="component" value="Chromosome 7"/>
</dbReference>
<dbReference type="EnsemblPlants" id="OMERI07G23100.1">
    <property type="protein sequence ID" value="OMERI07G23100.1"/>
    <property type="gene ID" value="OMERI07G23100"/>
</dbReference>
<organism evidence="1">
    <name type="scientific">Oryza meridionalis</name>
    <dbReference type="NCBI Taxonomy" id="40149"/>
    <lineage>
        <taxon>Eukaryota</taxon>
        <taxon>Viridiplantae</taxon>
        <taxon>Streptophyta</taxon>
        <taxon>Embryophyta</taxon>
        <taxon>Tracheophyta</taxon>
        <taxon>Spermatophyta</taxon>
        <taxon>Magnoliopsida</taxon>
        <taxon>Liliopsida</taxon>
        <taxon>Poales</taxon>
        <taxon>Poaceae</taxon>
        <taxon>BOP clade</taxon>
        <taxon>Oryzoideae</taxon>
        <taxon>Oryzeae</taxon>
        <taxon>Oryzinae</taxon>
        <taxon>Oryza</taxon>
    </lineage>
</organism>
<evidence type="ECO:0000313" key="2">
    <source>
        <dbReference type="Proteomes" id="UP000008021"/>
    </source>
</evidence>
<protein>
    <submittedName>
        <fullName evidence="1">Uncharacterized protein</fullName>
    </submittedName>
</protein>
<proteinExistence type="predicted"/>
<keyword evidence="2" id="KW-1185">Reference proteome</keyword>
<reference evidence="1" key="2">
    <citation type="submission" date="2018-05" db="EMBL/GenBank/DDBJ databases">
        <title>OmerRS3 (Oryza meridionalis Reference Sequence Version 3).</title>
        <authorList>
            <person name="Zhang J."/>
            <person name="Kudrna D."/>
            <person name="Lee S."/>
            <person name="Talag J."/>
            <person name="Welchert J."/>
            <person name="Wing R.A."/>
        </authorList>
    </citation>
    <scope>NUCLEOTIDE SEQUENCE [LARGE SCALE GENOMIC DNA]</scope>
    <source>
        <strain evidence="1">cv. OR44</strain>
    </source>
</reference>
<sequence length="107" mass="11471">MFHPSAGAAAPYASLVQYSLGMAGQRSSLLATPQGFRCCCQRVVFCSAGFGQKQRPFKPFRCDNSKIKIPSCVADEPRQPVGGSSLDITKLDGAMEVSVPYNINPLT</sequence>
<name>A0A0E0EG91_9ORYZ</name>
<dbReference type="HOGENOM" id="CLU_2214172_0_0_1"/>
<accession>A0A0E0EG91</accession>
<evidence type="ECO:0000313" key="1">
    <source>
        <dbReference type="EnsemblPlants" id="OMERI07G23100.1"/>
    </source>
</evidence>
<dbReference type="Gramene" id="OMERI07G23100.1">
    <property type="protein sequence ID" value="OMERI07G23100.1"/>
    <property type="gene ID" value="OMERI07G23100"/>
</dbReference>